<dbReference type="Proteomes" id="UP000076404">
    <property type="component" value="Chromosome"/>
</dbReference>
<evidence type="ECO:0000313" key="2">
    <source>
        <dbReference type="EMBL" id="AMW06404.1"/>
    </source>
</evidence>
<reference evidence="2 3" key="1">
    <citation type="journal article" date="2014" name="Proc. Natl. Acad. Sci. U.S.A.">
        <title>Functional type 2 photosynthetic reaction centers found in the rare bacterial phylum Gemmatimonadetes.</title>
        <authorList>
            <person name="Zeng Y."/>
            <person name="Feng F."/>
            <person name="Medova H."/>
            <person name="Dean J."/>
            <person name="Koblizek M."/>
        </authorList>
    </citation>
    <scope>NUCLEOTIDE SEQUENCE [LARGE SCALE GENOMIC DNA]</scope>
    <source>
        <strain evidence="2 3">AP64</strain>
    </source>
</reference>
<dbReference type="RefSeq" id="WP_026848903.1">
    <property type="nucleotide sequence ID" value="NZ_CP011454.1"/>
</dbReference>
<accession>A0A143BPN8</accession>
<keyword evidence="1" id="KW-0732">Signal</keyword>
<protein>
    <submittedName>
        <fullName evidence="2">Uncharacterized protein</fullName>
    </submittedName>
</protein>
<dbReference type="KEGG" id="gph:GEMMAAP_19645"/>
<feature type="signal peptide" evidence="1">
    <location>
        <begin position="1"/>
        <end position="33"/>
    </location>
</feature>
<evidence type="ECO:0000256" key="1">
    <source>
        <dbReference type="SAM" id="SignalP"/>
    </source>
</evidence>
<evidence type="ECO:0000313" key="3">
    <source>
        <dbReference type="Proteomes" id="UP000076404"/>
    </source>
</evidence>
<proteinExistence type="predicted"/>
<gene>
    <name evidence="2" type="ORF">GEMMAAP_19645</name>
</gene>
<keyword evidence="3" id="KW-1185">Reference proteome</keyword>
<organism evidence="2 3">
    <name type="scientific">Gemmatimonas phototrophica</name>
    <dbReference type="NCBI Taxonomy" id="1379270"/>
    <lineage>
        <taxon>Bacteria</taxon>
        <taxon>Pseudomonadati</taxon>
        <taxon>Gemmatimonadota</taxon>
        <taxon>Gemmatimonadia</taxon>
        <taxon>Gemmatimonadales</taxon>
        <taxon>Gemmatimonadaceae</taxon>
        <taxon>Gemmatimonas</taxon>
    </lineage>
</organism>
<dbReference type="EMBL" id="CP011454">
    <property type="protein sequence ID" value="AMW06404.1"/>
    <property type="molecule type" value="Genomic_DNA"/>
</dbReference>
<name>A0A143BPN8_9BACT</name>
<sequence length="150" mass="15287">MIDPRAAAAGIGKIAVLLSLLACASASPVPVVASAVRYVRADTLTPALGARGLLIVCATAFPRDTAVANVLVQGVKGGDTARTKADGCARVALPAGPVALRLARMEFARADVTALVRAGFADSLYVRLERHGLPTPAACRAAVRAGRPCM</sequence>
<dbReference type="AlphaFoldDB" id="A0A143BPN8"/>
<reference evidence="2 3" key="2">
    <citation type="journal article" date="2016" name="Environ. Microbiol. Rep.">
        <title>Metagenomic evidence for the presence of phototrophic Gemmatimonadetes bacteria in diverse environments.</title>
        <authorList>
            <person name="Zeng Y."/>
            <person name="Baumbach J."/>
            <person name="Barbosa E.G."/>
            <person name="Azevedo V."/>
            <person name="Zhang C."/>
            <person name="Koblizek M."/>
        </authorList>
    </citation>
    <scope>NUCLEOTIDE SEQUENCE [LARGE SCALE GENOMIC DNA]</scope>
    <source>
        <strain evidence="2 3">AP64</strain>
    </source>
</reference>
<feature type="chain" id="PRO_5007506901" evidence="1">
    <location>
        <begin position="34"/>
        <end position="150"/>
    </location>
</feature>
<dbReference type="STRING" id="1379270.GEMMAAP_19645"/>